<dbReference type="PANTHER" id="PTHR13271:SF34">
    <property type="entry name" value="N-LYSINE METHYLTRANSFERASE SETD6"/>
    <property type="match status" value="1"/>
</dbReference>
<dbReference type="InterPro" id="IPR046341">
    <property type="entry name" value="SET_dom_sf"/>
</dbReference>
<dbReference type="GeneID" id="30029553"/>
<feature type="region of interest" description="Disordered" evidence="1">
    <location>
        <begin position="363"/>
        <end position="389"/>
    </location>
</feature>
<name>A0A1A0HHF0_9ASCO</name>
<dbReference type="CDD" id="cd10527">
    <property type="entry name" value="SET_LSMT"/>
    <property type="match status" value="1"/>
</dbReference>
<feature type="compositionally biased region" description="Basic and acidic residues" evidence="1">
    <location>
        <begin position="322"/>
        <end position="334"/>
    </location>
</feature>
<evidence type="ECO:0000313" key="2">
    <source>
        <dbReference type="EMBL" id="OBA23302.1"/>
    </source>
</evidence>
<evidence type="ECO:0000256" key="1">
    <source>
        <dbReference type="SAM" id="MobiDB-lite"/>
    </source>
</evidence>
<evidence type="ECO:0000313" key="3">
    <source>
        <dbReference type="Proteomes" id="UP000092555"/>
    </source>
</evidence>
<accession>A0A1A0HHF0</accession>
<dbReference type="GO" id="GO:0016279">
    <property type="term" value="F:protein-lysine N-methyltransferase activity"/>
    <property type="evidence" value="ECO:0007669"/>
    <property type="project" value="TreeGrafter"/>
</dbReference>
<keyword evidence="3" id="KW-1185">Reference proteome</keyword>
<reference evidence="2 3" key="1">
    <citation type="submission" date="2016-05" db="EMBL/GenBank/DDBJ databases">
        <title>Comparative genomics of biotechnologically important yeasts.</title>
        <authorList>
            <consortium name="DOE Joint Genome Institute"/>
            <person name="Riley R."/>
            <person name="Haridas S."/>
            <person name="Wolfe K.H."/>
            <person name="Lopes M.R."/>
            <person name="Hittinger C.T."/>
            <person name="Goker M."/>
            <person name="Salamov A."/>
            <person name="Wisecaver J."/>
            <person name="Long T.M."/>
            <person name="Aerts A.L."/>
            <person name="Barry K."/>
            <person name="Choi C."/>
            <person name="Clum A."/>
            <person name="Coughlan A.Y."/>
            <person name="Deshpande S."/>
            <person name="Douglass A.P."/>
            <person name="Hanson S.J."/>
            <person name="Klenk H.-P."/>
            <person name="LaButti K."/>
            <person name="Lapidus A."/>
            <person name="Lindquist E."/>
            <person name="Lipzen A."/>
            <person name="Meier-kolthoff J.P."/>
            <person name="Ohm R.A."/>
            <person name="Otillar R.P."/>
            <person name="Pangilinan J."/>
            <person name="Peng Y."/>
            <person name="Rokas A."/>
            <person name="Rosa C.A."/>
            <person name="Scheuner C."/>
            <person name="Sibirny A.A."/>
            <person name="Slot J.C."/>
            <person name="Stielow J.B."/>
            <person name="Sun H."/>
            <person name="Kurtzman C.P."/>
            <person name="Blackwell M."/>
            <person name="Grigoriev I.V."/>
            <person name="Jeffries T.W."/>
        </authorList>
    </citation>
    <scope>NUCLEOTIDE SEQUENCE [LARGE SCALE GENOMIC DNA]</scope>
    <source>
        <strain evidence="2 3">NRRL YB-4993</strain>
    </source>
</reference>
<feature type="compositionally biased region" description="Acidic residues" evidence="1">
    <location>
        <begin position="305"/>
        <end position="315"/>
    </location>
</feature>
<dbReference type="PANTHER" id="PTHR13271">
    <property type="entry name" value="UNCHARACTERIZED PUTATIVE METHYLTRANSFERASE"/>
    <property type="match status" value="1"/>
</dbReference>
<dbReference type="Gene3D" id="3.90.1410.10">
    <property type="entry name" value="set domain protein methyltransferase, domain 1"/>
    <property type="match status" value="1"/>
</dbReference>
<dbReference type="Proteomes" id="UP000092555">
    <property type="component" value="Unassembled WGS sequence"/>
</dbReference>
<comment type="caution">
    <text evidence="2">The sequence shown here is derived from an EMBL/GenBank/DDBJ whole genome shotgun (WGS) entry which is preliminary data.</text>
</comment>
<protein>
    <recommendedName>
        <fullName evidence="4">SET domain-containing protein</fullName>
    </recommendedName>
</protein>
<evidence type="ECO:0008006" key="4">
    <source>
        <dbReference type="Google" id="ProtNLM"/>
    </source>
</evidence>
<dbReference type="OrthoDB" id="441812at2759"/>
<dbReference type="RefSeq" id="XP_018713783.1">
    <property type="nucleotide sequence ID" value="XM_018856577.1"/>
</dbReference>
<sequence>MSATESARMQGLQTWLAENASWNFSLLEIKPSQRGGMGVFFRLDTDTEPGKRGILLRIPKSHVLSPKNSFIYSLLVDHTSSNVAIGLSTGMHALVLAYIYEMDLGEESPWHLYLLSFSAENSPIPLCLWEDTEKQAFFNTECDLLDMLDSSELIALYIECSTFAQNNKDVVHIPAVFESPTPNPENLKLFGRCVQTVVSRAFYVDKFHGLSLVPGADLFNHISPIDLGKIVEERENVHFTCDDNVCETCGETECAHMDFESDDEDVEDMDDMKDEENAQGDGDQESEDENADIEVKENQFAAALVDEDMNVEESEASQTESENERDPSDTEIMDDHIFENEGIDEDKPITMEDIENLEEISDAETIQDDDEASTVSSIEEDARDDETRVDPTASQVELAEELQNRSKCCDVILMHLPDRLYDFEVFNTYGNELLNLFLLQRYGFVTVKNPNTSCLLLVQMLRDLKKFKKTARGEQQLDMKILWYESCGFEIVNQICVKRATEINSDDDQGGKDSCEAGCIDDCCDEPETEEVPESWQLSPKITADAVPSPQTLAILRLITMSYNIFYSKLRRSPSERKLEKRIAKYLLQEEISPSEKSVLKRWIQERLDRYKPIGEVPDDKREIIETIHLDEKKLLIKALAALS</sequence>
<gene>
    <name evidence="2" type="ORF">METBIDRAFT_35160</name>
</gene>
<dbReference type="AlphaFoldDB" id="A0A1A0HHF0"/>
<proteinExistence type="predicted"/>
<feature type="compositionally biased region" description="Acidic residues" evidence="1">
    <location>
        <begin position="363"/>
        <end position="384"/>
    </location>
</feature>
<dbReference type="InterPro" id="IPR050600">
    <property type="entry name" value="SETD3_SETD6_MTase"/>
</dbReference>
<feature type="region of interest" description="Disordered" evidence="1">
    <location>
        <begin position="303"/>
        <end position="334"/>
    </location>
</feature>
<organism evidence="2 3">
    <name type="scientific">Metschnikowia bicuspidata var. bicuspidata NRRL YB-4993</name>
    <dbReference type="NCBI Taxonomy" id="869754"/>
    <lineage>
        <taxon>Eukaryota</taxon>
        <taxon>Fungi</taxon>
        <taxon>Dikarya</taxon>
        <taxon>Ascomycota</taxon>
        <taxon>Saccharomycotina</taxon>
        <taxon>Pichiomycetes</taxon>
        <taxon>Metschnikowiaceae</taxon>
        <taxon>Metschnikowia</taxon>
    </lineage>
</organism>
<dbReference type="EMBL" id="LXTC01000001">
    <property type="protein sequence ID" value="OBA23302.1"/>
    <property type="molecule type" value="Genomic_DNA"/>
</dbReference>
<feature type="region of interest" description="Disordered" evidence="1">
    <location>
        <begin position="263"/>
        <end position="291"/>
    </location>
</feature>
<dbReference type="STRING" id="869754.A0A1A0HHF0"/>
<dbReference type="GO" id="GO:0005634">
    <property type="term" value="C:nucleus"/>
    <property type="evidence" value="ECO:0007669"/>
    <property type="project" value="TreeGrafter"/>
</dbReference>
<dbReference type="SUPFAM" id="SSF82199">
    <property type="entry name" value="SET domain"/>
    <property type="match status" value="1"/>
</dbReference>